<organism evidence="1 2">
    <name type="scientific">Irpex rosettiformis</name>
    <dbReference type="NCBI Taxonomy" id="378272"/>
    <lineage>
        <taxon>Eukaryota</taxon>
        <taxon>Fungi</taxon>
        <taxon>Dikarya</taxon>
        <taxon>Basidiomycota</taxon>
        <taxon>Agaricomycotina</taxon>
        <taxon>Agaricomycetes</taxon>
        <taxon>Polyporales</taxon>
        <taxon>Irpicaceae</taxon>
        <taxon>Irpex</taxon>
    </lineage>
</organism>
<dbReference type="Proteomes" id="UP001055072">
    <property type="component" value="Unassembled WGS sequence"/>
</dbReference>
<protein>
    <submittedName>
        <fullName evidence="1">Uncharacterized protein</fullName>
    </submittedName>
</protein>
<proteinExistence type="predicted"/>
<evidence type="ECO:0000313" key="1">
    <source>
        <dbReference type="EMBL" id="KAI0087019.1"/>
    </source>
</evidence>
<sequence>MASVDAGGSLVSRIVALGWQAISAIYYFGGPDACAALFLLDHNDFAPLIDYLSRCAALHQNSSAENGRVVLCLAHRFRRGRDAKNTSSDSSYSRHGLPYTYILNTSTTQNRDRRGRNDTDTVPDDKWSMSQRIRDIPRTQYQRVVRAEEHFSLLGVWSVLIKYLQTGPIAFTETVLEEYVAREFLPRGRLTRDWTWEVGVGRANSTLEHSCTSYQLDVNKFTKSEIRTASVFT</sequence>
<accession>A0ACB8TYG2</accession>
<reference evidence="1" key="1">
    <citation type="journal article" date="2021" name="Environ. Microbiol.">
        <title>Gene family expansions and transcriptome signatures uncover fungal adaptations to wood decay.</title>
        <authorList>
            <person name="Hage H."/>
            <person name="Miyauchi S."/>
            <person name="Viragh M."/>
            <person name="Drula E."/>
            <person name="Min B."/>
            <person name="Chaduli D."/>
            <person name="Navarro D."/>
            <person name="Favel A."/>
            <person name="Norest M."/>
            <person name="Lesage-Meessen L."/>
            <person name="Balint B."/>
            <person name="Merenyi Z."/>
            <person name="de Eugenio L."/>
            <person name="Morin E."/>
            <person name="Martinez A.T."/>
            <person name="Baldrian P."/>
            <person name="Stursova M."/>
            <person name="Martinez M.J."/>
            <person name="Novotny C."/>
            <person name="Magnuson J.K."/>
            <person name="Spatafora J.W."/>
            <person name="Maurice S."/>
            <person name="Pangilinan J."/>
            <person name="Andreopoulos W."/>
            <person name="LaButti K."/>
            <person name="Hundley H."/>
            <person name="Na H."/>
            <person name="Kuo A."/>
            <person name="Barry K."/>
            <person name="Lipzen A."/>
            <person name="Henrissat B."/>
            <person name="Riley R."/>
            <person name="Ahrendt S."/>
            <person name="Nagy L.G."/>
            <person name="Grigoriev I.V."/>
            <person name="Martin F."/>
            <person name="Rosso M.N."/>
        </authorList>
    </citation>
    <scope>NUCLEOTIDE SEQUENCE</scope>
    <source>
        <strain evidence="1">CBS 384.51</strain>
    </source>
</reference>
<comment type="caution">
    <text evidence="1">The sequence shown here is derived from an EMBL/GenBank/DDBJ whole genome shotgun (WGS) entry which is preliminary data.</text>
</comment>
<name>A0ACB8TYG2_9APHY</name>
<evidence type="ECO:0000313" key="2">
    <source>
        <dbReference type="Proteomes" id="UP001055072"/>
    </source>
</evidence>
<gene>
    <name evidence="1" type="ORF">BDY19DRAFT_907882</name>
</gene>
<dbReference type="EMBL" id="MU274920">
    <property type="protein sequence ID" value="KAI0087019.1"/>
    <property type="molecule type" value="Genomic_DNA"/>
</dbReference>
<keyword evidence="2" id="KW-1185">Reference proteome</keyword>